<dbReference type="EMBL" id="CP036278">
    <property type="protein sequence ID" value="QDU54139.1"/>
    <property type="molecule type" value="Genomic_DNA"/>
</dbReference>
<feature type="compositionally biased region" description="Low complexity" evidence="1">
    <location>
        <begin position="182"/>
        <end position="196"/>
    </location>
</feature>
<name>A0A518AHD9_9BACT</name>
<feature type="compositionally biased region" description="Acidic residues" evidence="1">
    <location>
        <begin position="226"/>
        <end position="237"/>
    </location>
</feature>
<reference evidence="2 3" key="1">
    <citation type="submission" date="2019-02" db="EMBL/GenBank/DDBJ databases">
        <title>Deep-cultivation of Planctomycetes and their phenomic and genomic characterization uncovers novel biology.</title>
        <authorList>
            <person name="Wiegand S."/>
            <person name="Jogler M."/>
            <person name="Boedeker C."/>
            <person name="Pinto D."/>
            <person name="Vollmers J."/>
            <person name="Rivas-Marin E."/>
            <person name="Kohn T."/>
            <person name="Peeters S.H."/>
            <person name="Heuer A."/>
            <person name="Rast P."/>
            <person name="Oberbeckmann S."/>
            <person name="Bunk B."/>
            <person name="Jeske O."/>
            <person name="Meyerdierks A."/>
            <person name="Storesund J.E."/>
            <person name="Kallscheuer N."/>
            <person name="Luecker S."/>
            <person name="Lage O.M."/>
            <person name="Pohl T."/>
            <person name="Merkel B.J."/>
            <person name="Hornburger P."/>
            <person name="Mueller R.-W."/>
            <person name="Bruemmer F."/>
            <person name="Labrenz M."/>
            <person name="Spormann A.M."/>
            <person name="Op den Camp H."/>
            <person name="Overmann J."/>
            <person name="Amann R."/>
            <person name="Jetten M.S.M."/>
            <person name="Mascher T."/>
            <person name="Medema M.H."/>
            <person name="Devos D.P."/>
            <person name="Kaster A.-K."/>
            <person name="Ovreas L."/>
            <person name="Rohde M."/>
            <person name="Galperin M.Y."/>
            <person name="Jogler C."/>
        </authorList>
    </citation>
    <scope>NUCLEOTIDE SEQUENCE [LARGE SCALE GENOMIC DNA]</scope>
    <source>
        <strain evidence="2 3">Pan181</strain>
    </source>
</reference>
<evidence type="ECO:0000313" key="2">
    <source>
        <dbReference type="EMBL" id="QDU54139.1"/>
    </source>
</evidence>
<sequence length="484" mass="51048">MTTLRLVRKATPSVRLATARSQISAIFTLFALLAAGCSEDVPYVAPDEEQPAPAAPDTDTTDPSAATEPEVLENDPYGTPLSSGGGESAPPAESTVEDEISSDNLFGSGDEEEELSTPGLIAADELDETAAEVAEMGDDEFADLMFGTGSSITDDEATGDEAPLADIEAPSLPSIDLPPLEEPTVTPPTVEASVSSDLPPLEPADEPVEETVADAGEMLPFGFDDTSMDDTGVEEPLEQPTDLAPATEAVAETPTFESPSIELPPLEPSAGLEPAPDEPMGLEPAPEELPSTEVANNQDDWQPTAPQPVRPDSDNTHQLVWLYASRLSFVILAPDSDLAAVRKELAPVVKRLDIAMPSITKIESDEGPRLKQLLSVGREVGEGIGKQYGDDHAALVEVAFKSNLLLAVAKDRPQLKHAINASVSAAAVRAGLPDTLWQPWQSQVAESDDASEIADAVIDLQRQVGNYLQQATPVDAGEEAPVLR</sequence>
<dbReference type="RefSeq" id="WP_197528800.1">
    <property type="nucleotide sequence ID" value="NZ_CP036278.1"/>
</dbReference>
<feature type="region of interest" description="Disordered" evidence="1">
    <location>
        <begin position="43"/>
        <end position="124"/>
    </location>
</feature>
<evidence type="ECO:0000256" key="1">
    <source>
        <dbReference type="SAM" id="MobiDB-lite"/>
    </source>
</evidence>
<dbReference type="Proteomes" id="UP000315750">
    <property type="component" value="Chromosome"/>
</dbReference>
<feature type="region of interest" description="Disordered" evidence="1">
    <location>
        <begin position="219"/>
        <end position="312"/>
    </location>
</feature>
<dbReference type="AlphaFoldDB" id="A0A518AHD9"/>
<proteinExistence type="predicted"/>
<feature type="region of interest" description="Disordered" evidence="1">
    <location>
        <begin position="144"/>
        <end position="207"/>
    </location>
</feature>
<feature type="compositionally biased region" description="Low complexity" evidence="1">
    <location>
        <begin position="51"/>
        <end position="69"/>
    </location>
</feature>
<accession>A0A518AHD9</accession>
<feature type="compositionally biased region" description="Low complexity" evidence="1">
    <location>
        <begin position="244"/>
        <end position="264"/>
    </location>
</feature>
<gene>
    <name evidence="2" type="ORF">Pan181_03190</name>
</gene>
<organism evidence="2 3">
    <name type="scientific">Aeoliella mucimassa</name>
    <dbReference type="NCBI Taxonomy" id="2527972"/>
    <lineage>
        <taxon>Bacteria</taxon>
        <taxon>Pseudomonadati</taxon>
        <taxon>Planctomycetota</taxon>
        <taxon>Planctomycetia</taxon>
        <taxon>Pirellulales</taxon>
        <taxon>Lacipirellulaceae</taxon>
        <taxon>Aeoliella</taxon>
    </lineage>
</organism>
<keyword evidence="3" id="KW-1185">Reference proteome</keyword>
<protein>
    <submittedName>
        <fullName evidence="2">Uncharacterized protein</fullName>
    </submittedName>
</protein>
<dbReference type="KEGG" id="amuc:Pan181_03190"/>
<evidence type="ECO:0000313" key="3">
    <source>
        <dbReference type="Proteomes" id="UP000315750"/>
    </source>
</evidence>